<comment type="function">
    <text evidence="1">Component of the ribosome, a large ribonucleoprotein complex responsible for the synthesis of proteins in the cell. The small ribosomal subunit (SSU) binds messenger RNAs (mRNAs) and translates the encoded message by selecting cognate aminoacyl-transfer RNA (tRNA) molecules. The large subunit (LSU) contains the ribosomal catalytic site termed the peptidyl transferase center (PTC), which catalyzes the formation of peptide bonds, thereby polymerizing the amino acids delivered by tRNAs into a polypeptide chain. The nascent polypeptides leave the ribosome through a tunnel in the LSU and interact with protein factors that function in enzymatic processing, targeting, and the membrane insertion of nascent chains at the exit of the ribosomal tunnel.</text>
</comment>
<proteinExistence type="inferred from homology"/>
<evidence type="ECO:0000256" key="3">
    <source>
        <dbReference type="ARBA" id="ARBA00006592"/>
    </source>
</evidence>
<evidence type="ECO:0000256" key="2">
    <source>
        <dbReference type="ARBA" id="ARBA00004496"/>
    </source>
</evidence>
<keyword evidence="4" id="KW-0963">Cytoplasm</keyword>
<dbReference type="OrthoDB" id="1875589at2759"/>
<dbReference type="GO" id="GO:0003735">
    <property type="term" value="F:structural constituent of ribosome"/>
    <property type="evidence" value="ECO:0007669"/>
    <property type="project" value="InterPro"/>
</dbReference>
<name>A0A3N4KZ63_9PEZI</name>
<dbReference type="InterPro" id="IPR008991">
    <property type="entry name" value="Translation_prot_SH3-like_sf"/>
</dbReference>
<evidence type="ECO:0000256" key="4">
    <source>
        <dbReference type="ARBA" id="ARBA00022490"/>
    </source>
</evidence>
<dbReference type="Pfam" id="PF00467">
    <property type="entry name" value="KOW"/>
    <property type="match status" value="1"/>
</dbReference>
<dbReference type="PANTHER" id="PTHR11127">
    <property type="entry name" value="60S RIBOSOMAL PROTEIN L14"/>
    <property type="match status" value="1"/>
</dbReference>
<sequence length="138" mass="15907">MSTEVQTSNWRLVQIGRIVRIEEGPYAGKLAIIVEVIDHKRVLVDAPSCTGLVRHSIPLAHLILTPIVCKSLPRGARNGKVTKVWEKEEVDNQWNKSAWAQKLVAKERRRQLTDFERFRVMVLRKQRRFDVRKAAAKA</sequence>
<dbReference type="SUPFAM" id="SSF50104">
    <property type="entry name" value="Translation proteins SH3-like domain"/>
    <property type="match status" value="1"/>
</dbReference>
<dbReference type="STRING" id="1392247.A0A3N4KZ63"/>
<dbReference type="SMART" id="SM00739">
    <property type="entry name" value="KOW"/>
    <property type="match status" value="1"/>
</dbReference>
<evidence type="ECO:0000259" key="7">
    <source>
        <dbReference type="SMART" id="SM00739"/>
    </source>
</evidence>
<dbReference type="GO" id="GO:0042273">
    <property type="term" value="P:ribosomal large subunit biogenesis"/>
    <property type="evidence" value="ECO:0007669"/>
    <property type="project" value="TreeGrafter"/>
</dbReference>
<protein>
    <recommendedName>
        <fullName evidence="7">KOW domain-containing protein</fullName>
    </recommendedName>
</protein>
<organism evidence="8 9">
    <name type="scientific">Morchella conica CCBAS932</name>
    <dbReference type="NCBI Taxonomy" id="1392247"/>
    <lineage>
        <taxon>Eukaryota</taxon>
        <taxon>Fungi</taxon>
        <taxon>Dikarya</taxon>
        <taxon>Ascomycota</taxon>
        <taxon>Pezizomycotina</taxon>
        <taxon>Pezizomycetes</taxon>
        <taxon>Pezizales</taxon>
        <taxon>Morchellaceae</taxon>
        <taxon>Morchella</taxon>
    </lineage>
</organism>
<dbReference type="Pfam" id="PF01929">
    <property type="entry name" value="Ribosomal_L14e"/>
    <property type="match status" value="1"/>
</dbReference>
<evidence type="ECO:0000313" key="9">
    <source>
        <dbReference type="Proteomes" id="UP000277580"/>
    </source>
</evidence>
<dbReference type="GO" id="GO:0022625">
    <property type="term" value="C:cytosolic large ribosomal subunit"/>
    <property type="evidence" value="ECO:0007669"/>
    <property type="project" value="TreeGrafter"/>
</dbReference>
<comment type="subcellular location">
    <subcellularLocation>
        <location evidence="2">Cytoplasm</location>
    </subcellularLocation>
</comment>
<dbReference type="FunCoup" id="A0A3N4KZ63">
    <property type="interactions" value="1067"/>
</dbReference>
<dbReference type="FunFam" id="2.30.30.30:FF:000030">
    <property type="entry name" value="60S ribosomal protein L14"/>
    <property type="match status" value="1"/>
</dbReference>
<keyword evidence="6" id="KW-0687">Ribonucleoprotein</keyword>
<dbReference type="InterPro" id="IPR002784">
    <property type="entry name" value="Ribosomal_eL14_dom"/>
</dbReference>
<evidence type="ECO:0000256" key="6">
    <source>
        <dbReference type="ARBA" id="ARBA00023274"/>
    </source>
</evidence>
<evidence type="ECO:0000313" key="8">
    <source>
        <dbReference type="EMBL" id="RPB13631.1"/>
    </source>
</evidence>
<dbReference type="Gene3D" id="6.10.250.2270">
    <property type="match status" value="1"/>
</dbReference>
<reference evidence="8 9" key="1">
    <citation type="journal article" date="2018" name="Nat. Ecol. Evol.">
        <title>Pezizomycetes genomes reveal the molecular basis of ectomycorrhizal truffle lifestyle.</title>
        <authorList>
            <person name="Murat C."/>
            <person name="Payen T."/>
            <person name="Noel B."/>
            <person name="Kuo A."/>
            <person name="Morin E."/>
            <person name="Chen J."/>
            <person name="Kohler A."/>
            <person name="Krizsan K."/>
            <person name="Balestrini R."/>
            <person name="Da Silva C."/>
            <person name="Montanini B."/>
            <person name="Hainaut M."/>
            <person name="Levati E."/>
            <person name="Barry K.W."/>
            <person name="Belfiori B."/>
            <person name="Cichocki N."/>
            <person name="Clum A."/>
            <person name="Dockter R.B."/>
            <person name="Fauchery L."/>
            <person name="Guy J."/>
            <person name="Iotti M."/>
            <person name="Le Tacon F."/>
            <person name="Lindquist E.A."/>
            <person name="Lipzen A."/>
            <person name="Malagnac F."/>
            <person name="Mello A."/>
            <person name="Molinier V."/>
            <person name="Miyauchi S."/>
            <person name="Poulain J."/>
            <person name="Riccioni C."/>
            <person name="Rubini A."/>
            <person name="Sitrit Y."/>
            <person name="Splivallo R."/>
            <person name="Traeger S."/>
            <person name="Wang M."/>
            <person name="Zifcakova L."/>
            <person name="Wipf D."/>
            <person name="Zambonelli A."/>
            <person name="Paolocci F."/>
            <person name="Nowrousian M."/>
            <person name="Ottonello S."/>
            <person name="Baldrian P."/>
            <person name="Spatafora J.W."/>
            <person name="Henrissat B."/>
            <person name="Nagy L.G."/>
            <person name="Aury J.M."/>
            <person name="Wincker P."/>
            <person name="Grigoriev I.V."/>
            <person name="Bonfante P."/>
            <person name="Martin F.M."/>
        </authorList>
    </citation>
    <scope>NUCLEOTIDE SEQUENCE [LARGE SCALE GENOMIC DNA]</scope>
    <source>
        <strain evidence="8 9">CCBAS932</strain>
    </source>
</reference>
<gene>
    <name evidence="8" type="ORF">P167DRAFT_558325</name>
</gene>
<dbReference type="InterPro" id="IPR014722">
    <property type="entry name" value="Rib_uL2_dom2"/>
</dbReference>
<evidence type="ECO:0000256" key="5">
    <source>
        <dbReference type="ARBA" id="ARBA00022980"/>
    </source>
</evidence>
<accession>A0A3N4KZ63</accession>
<dbReference type="EMBL" id="ML119122">
    <property type="protein sequence ID" value="RPB13631.1"/>
    <property type="molecule type" value="Genomic_DNA"/>
</dbReference>
<dbReference type="Proteomes" id="UP000277580">
    <property type="component" value="Unassembled WGS sequence"/>
</dbReference>
<dbReference type="AlphaFoldDB" id="A0A3N4KZ63"/>
<dbReference type="GO" id="GO:0006412">
    <property type="term" value="P:translation"/>
    <property type="evidence" value="ECO:0007669"/>
    <property type="project" value="InterPro"/>
</dbReference>
<dbReference type="GO" id="GO:0003723">
    <property type="term" value="F:RNA binding"/>
    <property type="evidence" value="ECO:0007669"/>
    <property type="project" value="InterPro"/>
</dbReference>
<evidence type="ECO:0000256" key="1">
    <source>
        <dbReference type="ARBA" id="ARBA00004021"/>
    </source>
</evidence>
<dbReference type="InParanoid" id="A0A3N4KZ63"/>
<feature type="domain" description="KOW" evidence="7">
    <location>
        <begin position="12"/>
        <end position="39"/>
    </location>
</feature>
<keyword evidence="9" id="KW-1185">Reference proteome</keyword>
<dbReference type="InterPro" id="IPR005824">
    <property type="entry name" value="KOW"/>
</dbReference>
<comment type="similarity">
    <text evidence="3">Belongs to the eukaryotic ribosomal protein eL14 family.</text>
</comment>
<dbReference type="Gene3D" id="2.30.30.30">
    <property type="match status" value="1"/>
</dbReference>
<dbReference type="CDD" id="cd23702">
    <property type="entry name" value="eL14"/>
    <property type="match status" value="1"/>
</dbReference>
<keyword evidence="5" id="KW-0689">Ribosomal protein</keyword>
<dbReference type="PANTHER" id="PTHR11127:SF2">
    <property type="entry name" value="LARGE RIBOSOMAL SUBUNIT PROTEIN EL14"/>
    <property type="match status" value="1"/>
</dbReference>
<dbReference type="InterPro" id="IPR039660">
    <property type="entry name" value="Ribosomal_eL14"/>
</dbReference>